<reference evidence="2" key="1">
    <citation type="journal article" date="2014" name="Int. J. Syst. Evol. Microbiol.">
        <title>Complete genome sequence of Corynebacterium casei LMG S-19264T (=DSM 44701T), isolated from a smear-ripened cheese.</title>
        <authorList>
            <consortium name="US DOE Joint Genome Institute (JGI-PGF)"/>
            <person name="Walter F."/>
            <person name="Albersmeier A."/>
            <person name="Kalinowski J."/>
            <person name="Ruckert C."/>
        </authorList>
    </citation>
    <scope>NUCLEOTIDE SEQUENCE</scope>
    <source>
        <strain evidence="2">KCTC 42731</strain>
    </source>
</reference>
<feature type="transmembrane region" description="Helical" evidence="1">
    <location>
        <begin position="6"/>
        <end position="23"/>
    </location>
</feature>
<evidence type="ECO:0000256" key="1">
    <source>
        <dbReference type="SAM" id="Phobius"/>
    </source>
</evidence>
<feature type="transmembrane region" description="Helical" evidence="1">
    <location>
        <begin position="178"/>
        <end position="197"/>
    </location>
</feature>
<evidence type="ECO:0000313" key="3">
    <source>
        <dbReference type="Proteomes" id="UP000623842"/>
    </source>
</evidence>
<accession>A0A919EM61</accession>
<reference evidence="2" key="2">
    <citation type="submission" date="2020-09" db="EMBL/GenBank/DDBJ databases">
        <authorList>
            <person name="Sun Q."/>
            <person name="Kim S."/>
        </authorList>
    </citation>
    <scope>NUCLEOTIDE SEQUENCE</scope>
    <source>
        <strain evidence="2">KCTC 42731</strain>
    </source>
</reference>
<keyword evidence="1" id="KW-0812">Transmembrane</keyword>
<dbReference type="RefSeq" id="WP_189772897.1">
    <property type="nucleotide sequence ID" value="NZ_BNCK01000008.1"/>
</dbReference>
<gene>
    <name evidence="2" type="ORF">GCM10017161_33050</name>
</gene>
<protein>
    <submittedName>
        <fullName evidence="2">Uncharacterized protein</fullName>
    </submittedName>
</protein>
<feature type="transmembrane region" description="Helical" evidence="1">
    <location>
        <begin position="59"/>
        <end position="80"/>
    </location>
</feature>
<keyword evidence="1" id="KW-1133">Transmembrane helix</keyword>
<feature type="transmembrane region" description="Helical" evidence="1">
    <location>
        <begin position="244"/>
        <end position="267"/>
    </location>
</feature>
<feature type="transmembrane region" description="Helical" evidence="1">
    <location>
        <begin position="92"/>
        <end position="112"/>
    </location>
</feature>
<dbReference type="Proteomes" id="UP000623842">
    <property type="component" value="Unassembled WGS sequence"/>
</dbReference>
<organism evidence="2 3">
    <name type="scientific">Thalassotalea marina</name>
    <dbReference type="NCBI Taxonomy" id="1673741"/>
    <lineage>
        <taxon>Bacteria</taxon>
        <taxon>Pseudomonadati</taxon>
        <taxon>Pseudomonadota</taxon>
        <taxon>Gammaproteobacteria</taxon>
        <taxon>Alteromonadales</taxon>
        <taxon>Colwelliaceae</taxon>
        <taxon>Thalassotalea</taxon>
    </lineage>
</organism>
<feature type="transmembrane region" description="Helical" evidence="1">
    <location>
        <begin position="218"/>
        <end position="238"/>
    </location>
</feature>
<dbReference type="EMBL" id="BNCK01000008">
    <property type="protein sequence ID" value="GHG01686.1"/>
    <property type="molecule type" value="Genomic_DNA"/>
</dbReference>
<keyword evidence="3" id="KW-1185">Reference proteome</keyword>
<keyword evidence="1" id="KW-0472">Membrane</keyword>
<feature type="transmembrane region" description="Helical" evidence="1">
    <location>
        <begin position="146"/>
        <end position="166"/>
    </location>
</feature>
<comment type="caution">
    <text evidence="2">The sequence shown here is derived from an EMBL/GenBank/DDBJ whole genome shotgun (WGS) entry which is preliminary data.</text>
</comment>
<dbReference type="AlphaFoldDB" id="A0A919EM61"/>
<evidence type="ECO:0000313" key="2">
    <source>
        <dbReference type="EMBL" id="GHG01686.1"/>
    </source>
</evidence>
<name>A0A919EM61_9GAMM</name>
<sequence length="283" mass="32870">MPNTLLFIAIFVCQIWLLSFYLPHRYTNRINYLLEHFPESQYPKLYPESEEKAKSVKTIYLTMNYLMLLIGVALLCYFSLFDGSYQQKEKFLDALPLFYGMCQFLPIAYLEIAGRNQLKLMRLTDKRTHRKASLTPRSLFDYVPQWLIAGVALAFLGSLFFDLYINNWQFTEKVTIKLGSLIATNVLFGAIAYYHLYGKKCDPYQSETDRQKVTQHTIYSLSAISIFVSLFFAAQTFVNHFDLSYAEIIINSLYFQILAIASFVNIARGLDVKTMDFSGYKKD</sequence>
<proteinExistence type="predicted"/>